<evidence type="ECO:0008006" key="4">
    <source>
        <dbReference type="Google" id="ProtNLM"/>
    </source>
</evidence>
<keyword evidence="2" id="KW-1185">Reference proteome</keyword>
<dbReference type="InterPro" id="IPR037647">
    <property type="entry name" value="HIRIP3"/>
</dbReference>
<feature type="compositionally biased region" description="Basic and acidic residues" evidence="1">
    <location>
        <begin position="265"/>
        <end position="276"/>
    </location>
</feature>
<dbReference type="PANTHER" id="PTHR15410">
    <property type="entry name" value="HIRA-INTERACTING PROTEIN 3"/>
    <property type="match status" value="1"/>
</dbReference>
<organism evidence="2 3">
    <name type="scientific">Pyricularia grisea</name>
    <name type="common">Crabgrass-specific blast fungus</name>
    <name type="synonym">Magnaporthe grisea</name>
    <dbReference type="NCBI Taxonomy" id="148305"/>
    <lineage>
        <taxon>Eukaryota</taxon>
        <taxon>Fungi</taxon>
        <taxon>Dikarya</taxon>
        <taxon>Ascomycota</taxon>
        <taxon>Pezizomycotina</taxon>
        <taxon>Sordariomycetes</taxon>
        <taxon>Sordariomycetidae</taxon>
        <taxon>Magnaporthales</taxon>
        <taxon>Pyriculariaceae</taxon>
        <taxon>Pyricularia</taxon>
    </lineage>
</organism>
<reference evidence="3" key="2">
    <citation type="submission" date="2019-10" db="EMBL/GenBank/DDBJ databases">
        <authorList>
            <consortium name="NCBI Genome Project"/>
        </authorList>
    </citation>
    <scope>NUCLEOTIDE SEQUENCE</scope>
    <source>
        <strain evidence="3">NI907</strain>
    </source>
</reference>
<reference evidence="3" key="1">
    <citation type="journal article" date="2019" name="Mol. Biol. Evol.">
        <title>Blast fungal genomes show frequent chromosomal changes, gene gains and losses, and effector gene turnover.</title>
        <authorList>
            <person name="Gomez Luciano L.B."/>
            <person name="Jason Tsai I."/>
            <person name="Chuma I."/>
            <person name="Tosa Y."/>
            <person name="Chen Y.H."/>
            <person name="Li J.Y."/>
            <person name="Li M.Y."/>
            <person name="Jade Lu M.Y."/>
            <person name="Nakayashiki H."/>
            <person name="Li W.H."/>
        </authorList>
    </citation>
    <scope>NUCLEOTIDE SEQUENCE</scope>
    <source>
        <strain evidence="3">NI907</strain>
    </source>
</reference>
<feature type="region of interest" description="Disordered" evidence="1">
    <location>
        <begin position="431"/>
        <end position="510"/>
    </location>
</feature>
<proteinExistence type="predicted"/>
<feature type="compositionally biased region" description="Basic and acidic residues" evidence="1">
    <location>
        <begin position="292"/>
        <end position="306"/>
    </location>
</feature>
<feature type="compositionally biased region" description="Low complexity" evidence="1">
    <location>
        <begin position="337"/>
        <end position="350"/>
    </location>
</feature>
<dbReference type="OrthoDB" id="552755at2759"/>
<feature type="compositionally biased region" description="Polar residues" evidence="1">
    <location>
        <begin position="178"/>
        <end position="190"/>
    </location>
</feature>
<dbReference type="RefSeq" id="XP_030986230.1">
    <property type="nucleotide sequence ID" value="XM_031120816.1"/>
</dbReference>
<protein>
    <recommendedName>
        <fullName evidence="4">Transcriptional regulator</fullName>
    </recommendedName>
</protein>
<feature type="compositionally biased region" description="Low complexity" evidence="1">
    <location>
        <begin position="437"/>
        <end position="446"/>
    </location>
</feature>
<name>A0A6P8BGA3_PYRGI</name>
<evidence type="ECO:0000256" key="1">
    <source>
        <dbReference type="SAM" id="MobiDB-lite"/>
    </source>
</evidence>
<dbReference type="PANTHER" id="PTHR15410:SF2">
    <property type="entry name" value="HIRA-INTERACTING PROTEIN 3"/>
    <property type="match status" value="1"/>
</dbReference>
<evidence type="ECO:0000313" key="2">
    <source>
        <dbReference type="Proteomes" id="UP000515153"/>
    </source>
</evidence>
<feature type="compositionally biased region" description="Basic residues" evidence="1">
    <location>
        <begin position="200"/>
        <end position="220"/>
    </location>
</feature>
<dbReference type="Proteomes" id="UP000515153">
    <property type="component" value="Unplaced"/>
</dbReference>
<evidence type="ECO:0000313" key="3">
    <source>
        <dbReference type="RefSeq" id="XP_030986230.1"/>
    </source>
</evidence>
<feature type="compositionally biased region" description="Basic and acidic residues" evidence="1">
    <location>
        <begin position="463"/>
        <end position="473"/>
    </location>
</feature>
<dbReference type="KEGG" id="pgri:PgNI_00739"/>
<gene>
    <name evidence="3" type="ORF">PgNI_00739</name>
</gene>
<accession>A0A6P8BGA3</accession>
<reference evidence="3" key="3">
    <citation type="submission" date="2025-08" db="UniProtKB">
        <authorList>
            <consortium name="RefSeq"/>
        </authorList>
    </citation>
    <scope>IDENTIFICATION</scope>
    <source>
        <strain evidence="3">NI907</strain>
    </source>
</reference>
<feature type="compositionally biased region" description="Acidic residues" evidence="1">
    <location>
        <begin position="474"/>
        <end position="483"/>
    </location>
</feature>
<sequence length="510" mass="55383">MAPKASALEAALKNAVRSLYEEVGDQISVNAVRKQAEDEIGLDEGFFVSDDWKARSKTIIKEAMDTVLNEADEDNEPKPSGAKPKAQTKRSKTTLKRESSESEEPPATKRQKREAAPAASKKKTTKKDTSSSDLSELSELSDADEPPAKNKRAIKKAPVKKKTKARRPVDSDEESENSDGATSGVNISEGSESEVDPKPKAKTVKPRKKANAAAPKKKGKQPIASDNESADEKDEVPDMGNKVEEDDAKEASPKAKPEQIASPEQSKDTKDTTKQDDSEDSPLSDIVESPSGDEKEKKPAVEHDSDSSMSIVYDEPPKRKKGKSKGSTEPKMKKAAKASSNKKTTAADAASPDELEIKKLQGQLVKCGIRKIWAFELKQYGDDAKAKIKHLRGVLRDIGMDGRFSEAKAREIKEMRELAADLEAVQEMDKAWGVGGRASRSRAAASKTKKKSAEDSEDDNGDGEDRVGKKSDAGSDDNDDDEDVKTFSKGRGSARYHSDLAFLGDESESD</sequence>
<feature type="compositionally biased region" description="Acidic residues" evidence="1">
    <location>
        <begin position="228"/>
        <end position="237"/>
    </location>
</feature>
<feature type="compositionally biased region" description="Basic residues" evidence="1">
    <location>
        <begin position="149"/>
        <end position="166"/>
    </location>
</feature>
<dbReference type="AlphaFoldDB" id="A0A6P8BGA3"/>
<dbReference type="GeneID" id="41955730"/>
<dbReference type="GO" id="GO:0005634">
    <property type="term" value="C:nucleus"/>
    <property type="evidence" value="ECO:0007669"/>
    <property type="project" value="TreeGrafter"/>
</dbReference>
<feature type="region of interest" description="Disordered" evidence="1">
    <location>
        <begin position="68"/>
        <end position="355"/>
    </location>
</feature>